<keyword evidence="3" id="KW-1185">Reference proteome</keyword>
<evidence type="ECO:0000256" key="1">
    <source>
        <dbReference type="SAM" id="MobiDB-lite"/>
    </source>
</evidence>
<feature type="compositionally biased region" description="Basic and acidic residues" evidence="1">
    <location>
        <begin position="142"/>
        <end position="153"/>
    </location>
</feature>
<evidence type="ECO:0008006" key="4">
    <source>
        <dbReference type="Google" id="ProtNLM"/>
    </source>
</evidence>
<feature type="compositionally biased region" description="Polar residues" evidence="1">
    <location>
        <begin position="29"/>
        <end position="44"/>
    </location>
</feature>
<name>W3WYE5_PESFW</name>
<dbReference type="RefSeq" id="XP_007835523.1">
    <property type="nucleotide sequence ID" value="XM_007837332.1"/>
</dbReference>
<feature type="compositionally biased region" description="Basic and acidic residues" evidence="1">
    <location>
        <begin position="115"/>
        <end position="129"/>
    </location>
</feature>
<dbReference type="PANTHER" id="PTHR38703:SF1">
    <property type="entry name" value="ALLERGEN"/>
    <property type="match status" value="1"/>
</dbReference>
<dbReference type="Proteomes" id="UP000030651">
    <property type="component" value="Unassembled WGS sequence"/>
</dbReference>
<dbReference type="eggNOG" id="ENOG502S2AG">
    <property type="taxonomic scope" value="Eukaryota"/>
</dbReference>
<proteinExistence type="predicted"/>
<dbReference type="HOGENOM" id="CLU_1023215_0_0_1"/>
<dbReference type="AlphaFoldDB" id="W3WYE5"/>
<dbReference type="KEGG" id="pfy:PFICI_08751"/>
<gene>
    <name evidence="2" type="ORF">PFICI_08751</name>
</gene>
<accession>W3WYE5</accession>
<protein>
    <recommendedName>
        <fullName evidence="4">Allergen</fullName>
    </recommendedName>
</protein>
<feature type="region of interest" description="Disordered" evidence="1">
    <location>
        <begin position="115"/>
        <end position="162"/>
    </location>
</feature>
<sequence length="254" mass="28076">MAGELPSGMFSKIGETLKGYVAPTEEEGTSTSKRGGLESASSKTAPGGKMTEQHEGATTVHKTKAPAVQHETVKPMEHEQVNTEVDKDIHQDHYHRTVQPVKDKKVMPTKHTYNETEDSRQFDHRDDTASKQFQQEGAQFRNLREVEGTRRTQESAPARQTENIHHHVHETVQPVVNRETIQPEVIHTKHNIHETHHLNAQHHATTTAPEIDMASYEGTGTGTTGTAGKKGRGKKAGLGSSYDDELSGNTQRGL</sequence>
<dbReference type="PANTHER" id="PTHR38703">
    <property type="entry name" value="CHROMOSOME 8, WHOLE GENOME SHOTGUN SEQUENCE"/>
    <property type="match status" value="1"/>
</dbReference>
<dbReference type="GeneID" id="19273764"/>
<feature type="region of interest" description="Disordered" evidence="1">
    <location>
        <begin position="214"/>
        <end position="254"/>
    </location>
</feature>
<dbReference type="OrthoDB" id="2118965at2759"/>
<dbReference type="EMBL" id="KI912114">
    <property type="protein sequence ID" value="ETS78898.1"/>
    <property type="molecule type" value="Genomic_DNA"/>
</dbReference>
<reference evidence="3" key="1">
    <citation type="journal article" date="2015" name="BMC Genomics">
        <title>Genomic and transcriptomic analysis of the endophytic fungus Pestalotiopsis fici reveals its lifestyle and high potential for synthesis of natural products.</title>
        <authorList>
            <person name="Wang X."/>
            <person name="Zhang X."/>
            <person name="Liu L."/>
            <person name="Xiang M."/>
            <person name="Wang W."/>
            <person name="Sun X."/>
            <person name="Che Y."/>
            <person name="Guo L."/>
            <person name="Liu G."/>
            <person name="Guo L."/>
            <person name="Wang C."/>
            <person name="Yin W.B."/>
            <person name="Stadler M."/>
            <person name="Zhang X."/>
            <person name="Liu X."/>
        </authorList>
    </citation>
    <scope>NUCLEOTIDE SEQUENCE [LARGE SCALE GENOMIC DNA]</scope>
    <source>
        <strain evidence="3">W106-1 / CGMCC3.15140</strain>
    </source>
</reference>
<feature type="region of interest" description="Disordered" evidence="1">
    <location>
        <begin position="19"/>
        <end position="78"/>
    </location>
</feature>
<organism evidence="2 3">
    <name type="scientific">Pestalotiopsis fici (strain W106-1 / CGMCC3.15140)</name>
    <dbReference type="NCBI Taxonomy" id="1229662"/>
    <lineage>
        <taxon>Eukaryota</taxon>
        <taxon>Fungi</taxon>
        <taxon>Dikarya</taxon>
        <taxon>Ascomycota</taxon>
        <taxon>Pezizomycotina</taxon>
        <taxon>Sordariomycetes</taxon>
        <taxon>Xylariomycetidae</taxon>
        <taxon>Amphisphaeriales</taxon>
        <taxon>Sporocadaceae</taxon>
        <taxon>Pestalotiopsis</taxon>
    </lineage>
</organism>
<dbReference type="InParanoid" id="W3WYE5"/>
<evidence type="ECO:0000313" key="2">
    <source>
        <dbReference type="EMBL" id="ETS78898.1"/>
    </source>
</evidence>
<dbReference type="OMA" id="VKSHEHE"/>
<evidence type="ECO:0000313" key="3">
    <source>
        <dbReference type="Proteomes" id="UP000030651"/>
    </source>
</evidence>